<comment type="caution">
    <text evidence="1">The sequence shown here is derived from an EMBL/GenBank/DDBJ whole genome shotgun (WGS) entry which is preliminary data.</text>
</comment>
<dbReference type="RefSeq" id="WP_007427535.1">
    <property type="nucleotide sequence ID" value="NZ_AMGO01000052.1"/>
</dbReference>
<sequence length="112" mass="11815">MRDVALTRPLVLEAPFGAADGAGGHVETWEALGVLWADVRLRGGGDGQAPGIALGRTRLRITVRGAPQGSPRRPVPGQRFRDGARAFRIDAVSEADPAGRYLTCLAEEEVAA</sequence>
<dbReference type="Gene3D" id="2.40.10.270">
    <property type="entry name" value="Bacteriophage SPP1 head-tail adaptor protein"/>
    <property type="match status" value="1"/>
</dbReference>
<dbReference type="EMBL" id="AMGO01000052">
    <property type="protein sequence ID" value="EKE43651.1"/>
    <property type="molecule type" value="Genomic_DNA"/>
</dbReference>
<protein>
    <recommendedName>
        <fullName evidence="3">Head-tail adaptor</fullName>
    </recommendedName>
</protein>
<keyword evidence="2" id="KW-1185">Reference proteome</keyword>
<dbReference type="AlphaFoldDB" id="K2GLT9"/>
<dbReference type="STRING" id="1231392.OCGS_2383"/>
<evidence type="ECO:0000313" key="2">
    <source>
        <dbReference type="Proteomes" id="UP000006765"/>
    </source>
</evidence>
<dbReference type="OrthoDB" id="7570189at2"/>
<organism evidence="1 2">
    <name type="scientific">Oceaniovalibus guishaninsula JLT2003</name>
    <dbReference type="NCBI Taxonomy" id="1231392"/>
    <lineage>
        <taxon>Bacteria</taxon>
        <taxon>Pseudomonadati</taxon>
        <taxon>Pseudomonadota</taxon>
        <taxon>Alphaproteobacteria</taxon>
        <taxon>Rhodobacterales</taxon>
        <taxon>Roseobacteraceae</taxon>
        <taxon>Oceaniovalibus</taxon>
    </lineage>
</organism>
<name>K2GLT9_9RHOB</name>
<evidence type="ECO:0000313" key="1">
    <source>
        <dbReference type="EMBL" id="EKE43651.1"/>
    </source>
</evidence>
<reference evidence="1 2" key="1">
    <citation type="journal article" date="2012" name="J. Bacteriol.">
        <title>Draft Genome Sequence of Oceaniovalibus guishaninsula JLT2003T.</title>
        <authorList>
            <person name="Tang K."/>
            <person name="Liu K."/>
            <person name="Jiao N."/>
        </authorList>
    </citation>
    <scope>NUCLEOTIDE SEQUENCE [LARGE SCALE GENOMIC DNA]</scope>
    <source>
        <strain evidence="1 2">JLT2003</strain>
    </source>
</reference>
<gene>
    <name evidence="1" type="ORF">OCGS_2383</name>
</gene>
<dbReference type="InterPro" id="IPR038666">
    <property type="entry name" value="SSP1_head-tail_sf"/>
</dbReference>
<proteinExistence type="predicted"/>
<accession>K2GLT9</accession>
<dbReference type="InterPro" id="IPR008767">
    <property type="entry name" value="Phage_SPP1_head-tail_adaptor"/>
</dbReference>
<dbReference type="Pfam" id="PF05521">
    <property type="entry name" value="Phage_HCP"/>
    <property type="match status" value="1"/>
</dbReference>
<evidence type="ECO:0008006" key="3">
    <source>
        <dbReference type="Google" id="ProtNLM"/>
    </source>
</evidence>
<dbReference type="Proteomes" id="UP000006765">
    <property type="component" value="Unassembled WGS sequence"/>
</dbReference>
<dbReference type="eggNOG" id="COG5614">
    <property type="taxonomic scope" value="Bacteria"/>
</dbReference>